<gene>
    <name evidence="3" type="ORF">ABI908_15435</name>
    <name evidence="2" type="ORF">DK843_13320</name>
</gene>
<keyword evidence="5" id="KW-1185">Reference proteome</keyword>
<proteinExistence type="predicted"/>
<dbReference type="OrthoDB" id="8595575at2"/>
<evidence type="ECO:0000313" key="4">
    <source>
        <dbReference type="Proteomes" id="UP000252038"/>
    </source>
</evidence>
<evidence type="ECO:0000313" key="5">
    <source>
        <dbReference type="Proteomes" id="UP001462502"/>
    </source>
</evidence>
<name>A0A344UIT5_9NEIS</name>
<dbReference type="EMBL" id="CP029554">
    <property type="protein sequence ID" value="AXE35183.1"/>
    <property type="molecule type" value="Genomic_DNA"/>
</dbReference>
<protein>
    <submittedName>
        <fullName evidence="2">Uncharacterized protein</fullName>
    </submittedName>
</protein>
<dbReference type="AlphaFoldDB" id="A0A344UIT5"/>
<reference evidence="3 5" key="2">
    <citation type="submission" date="2024-05" db="EMBL/GenBank/DDBJ databases">
        <authorList>
            <person name="De Oliveira J.P."/>
            <person name="Noriler S.A."/>
            <person name="De Oliveira A.G."/>
            <person name="Sipoli D.S."/>
        </authorList>
    </citation>
    <scope>NUCLEOTIDE SEQUENCE [LARGE SCALE GENOMIC DNA]</scope>
    <source>
        <strain evidence="3 5">LABIM192</strain>
    </source>
</reference>
<dbReference type="Proteomes" id="UP000252038">
    <property type="component" value="Chromosome"/>
</dbReference>
<evidence type="ECO:0000256" key="1">
    <source>
        <dbReference type="SAM" id="MobiDB-lite"/>
    </source>
</evidence>
<dbReference type="KEGG" id="chrb:DK843_13320"/>
<evidence type="ECO:0000313" key="3">
    <source>
        <dbReference type="EMBL" id="MEO9385490.1"/>
    </source>
</evidence>
<dbReference type="RefSeq" id="WP_114060936.1">
    <property type="nucleotide sequence ID" value="NZ_CP029495.1"/>
</dbReference>
<organism evidence="2 4">
    <name type="scientific">Chromobacterium phragmitis</name>
    <dbReference type="NCBI Taxonomy" id="2202141"/>
    <lineage>
        <taxon>Bacteria</taxon>
        <taxon>Pseudomonadati</taxon>
        <taxon>Pseudomonadota</taxon>
        <taxon>Betaproteobacteria</taxon>
        <taxon>Neisseriales</taxon>
        <taxon>Chromobacteriaceae</taxon>
        <taxon>Chromobacterium</taxon>
    </lineage>
</organism>
<feature type="region of interest" description="Disordered" evidence="1">
    <location>
        <begin position="87"/>
        <end position="110"/>
    </location>
</feature>
<dbReference type="Proteomes" id="UP001462502">
    <property type="component" value="Unassembled WGS sequence"/>
</dbReference>
<evidence type="ECO:0000313" key="2">
    <source>
        <dbReference type="EMBL" id="AXE35183.1"/>
    </source>
</evidence>
<accession>A0A344UIT5</accession>
<sequence length="110" mass="11446">MSMIQSEVRCVRAGKALQEGEGALADEQALEILQAQRAMLGQIIRKWRADAKKREANGGAAGTADAYQAMAAVSQALDMLAQACGVTPRKAPNPPPGAGVGRTADGKDKL</sequence>
<dbReference type="EMBL" id="JBDXMI010000001">
    <property type="protein sequence ID" value="MEO9385490.1"/>
    <property type="molecule type" value="Genomic_DNA"/>
</dbReference>
<dbReference type="KEGG" id="chri:DK842_07755"/>
<reference evidence="2 4" key="1">
    <citation type="submission" date="2018-05" db="EMBL/GenBank/DDBJ databases">
        <title>Genome sequencing, assembly and analysis of the novel insecticidal bacterium, Chromobacterium phragmitis.</title>
        <authorList>
            <person name="Sparks M.E."/>
            <person name="Blackburn M.B."/>
            <person name="Gundersen-Rindal D.E."/>
        </authorList>
    </citation>
    <scope>NUCLEOTIDE SEQUENCE [LARGE SCALE GENOMIC DNA]</scope>
    <source>
        <strain evidence="2">IIBBL 274-1</strain>
    </source>
</reference>